<dbReference type="SUPFAM" id="SSF53335">
    <property type="entry name" value="S-adenosyl-L-methionine-dependent methyltransferases"/>
    <property type="match status" value="1"/>
</dbReference>
<evidence type="ECO:0000313" key="2">
    <source>
        <dbReference type="Proteomes" id="UP000813423"/>
    </source>
</evidence>
<organism evidence="1 2">
    <name type="scientific">Aspergillus fumigatus</name>
    <name type="common">Neosartorya fumigata</name>
    <dbReference type="NCBI Taxonomy" id="746128"/>
    <lineage>
        <taxon>Eukaryota</taxon>
        <taxon>Fungi</taxon>
        <taxon>Dikarya</taxon>
        <taxon>Ascomycota</taxon>
        <taxon>Pezizomycotina</taxon>
        <taxon>Eurotiomycetes</taxon>
        <taxon>Eurotiomycetidae</taxon>
        <taxon>Eurotiales</taxon>
        <taxon>Aspergillaceae</taxon>
        <taxon>Aspergillus</taxon>
        <taxon>Aspergillus subgen. Fumigati</taxon>
    </lineage>
</organism>
<protein>
    <submittedName>
        <fullName evidence="1">Uncharacterized protein</fullName>
    </submittedName>
</protein>
<proteinExistence type="predicted"/>
<dbReference type="EMBL" id="JAIBSC010000106">
    <property type="protein sequence ID" value="KAH1897527.1"/>
    <property type="molecule type" value="Genomic_DNA"/>
</dbReference>
<name>A0A9P5A2A1_ASPFM</name>
<evidence type="ECO:0000313" key="1">
    <source>
        <dbReference type="EMBL" id="KAH1897527.1"/>
    </source>
</evidence>
<sequence length="252" mass="28104">MADRTHVSRTEELQMKTAIALNTGKYIVLHLQPVPGPPFNWEFRRAGIVNAIVNPVLHPHESQEFMVCTGIDRIETGVPAYLVFEKCKRANGGIKNSAKALTIATGRTPSALPAQTAIGEGYQPVLIAARRMFKHVPELEYYVLDIERELLAKDLSSFHVITSTNCIHATQNLMNSLSKIRKMLRNDGVIALVEITRNMFWQDIAVYLFEGWWVFMMGANMRDTGLTDVAWTSGEEPETNTIRIIGGFAGSG</sequence>
<dbReference type="InterPro" id="IPR029063">
    <property type="entry name" value="SAM-dependent_MTases_sf"/>
</dbReference>
<dbReference type="AlphaFoldDB" id="A0A9P5A2A1"/>
<accession>A0A9P5A2A1</accession>
<reference evidence="1" key="1">
    <citation type="submission" date="2021-08" db="EMBL/GenBank/DDBJ databases">
        <title>Global Aspergillus fumigatus from environmental and clinical sources.</title>
        <authorList>
            <person name="Barber A."/>
            <person name="Sae-Ong T."/>
        </authorList>
    </citation>
    <scope>NUCLEOTIDE SEQUENCE</scope>
    <source>
        <strain evidence="1">NRZ-2016-071</strain>
    </source>
</reference>
<dbReference type="Proteomes" id="UP000813423">
    <property type="component" value="Unassembled WGS sequence"/>
</dbReference>
<gene>
    <name evidence="1" type="ORF">KXV57_000689</name>
</gene>
<comment type="caution">
    <text evidence="1">The sequence shown here is derived from an EMBL/GenBank/DDBJ whole genome shotgun (WGS) entry which is preliminary data.</text>
</comment>
<dbReference type="Gene3D" id="3.40.50.150">
    <property type="entry name" value="Vaccinia Virus protein VP39"/>
    <property type="match status" value="1"/>
</dbReference>